<organism evidence="3 4">
    <name type="scientific">Tetrapyrgos nigripes</name>
    <dbReference type="NCBI Taxonomy" id="182062"/>
    <lineage>
        <taxon>Eukaryota</taxon>
        <taxon>Fungi</taxon>
        <taxon>Dikarya</taxon>
        <taxon>Basidiomycota</taxon>
        <taxon>Agaricomycotina</taxon>
        <taxon>Agaricomycetes</taxon>
        <taxon>Agaricomycetidae</taxon>
        <taxon>Agaricales</taxon>
        <taxon>Marasmiineae</taxon>
        <taxon>Marasmiaceae</taxon>
        <taxon>Tetrapyrgos</taxon>
    </lineage>
</organism>
<feature type="transmembrane region" description="Helical" evidence="2">
    <location>
        <begin position="88"/>
        <end position="107"/>
    </location>
</feature>
<dbReference type="OrthoDB" id="8300214at2759"/>
<keyword evidence="2" id="KW-1133">Transmembrane helix</keyword>
<keyword evidence="2" id="KW-0812">Transmembrane</keyword>
<gene>
    <name evidence="3" type="ORF">D9758_009351</name>
</gene>
<evidence type="ECO:0000313" key="3">
    <source>
        <dbReference type="EMBL" id="KAF5364809.1"/>
    </source>
</evidence>
<keyword evidence="4" id="KW-1185">Reference proteome</keyword>
<dbReference type="EMBL" id="JAACJM010000031">
    <property type="protein sequence ID" value="KAF5364809.1"/>
    <property type="molecule type" value="Genomic_DNA"/>
</dbReference>
<evidence type="ECO:0000313" key="4">
    <source>
        <dbReference type="Proteomes" id="UP000559256"/>
    </source>
</evidence>
<proteinExistence type="predicted"/>
<sequence length="378" mass="42454">MFSFLFLTLDHFTKHDEANSVFLSSPTTTTSTSSPAAHPFDTMYGSRKDSSEYVPLATHQDGGSSEDVDSPVGSPTLVPRPKARLPQYLLWTSVLVALLSLVNLVLLPKTILHYELSEAALAKLPYPDLHIGFSRIEKLLHDTLPRPYIHSWPTHIARINEGLKNTVYGNSLEVFVSVRVSFLILSVISPFLIIISIAIKDSTLMRFTVPEGSADQSCAVGWKGPVETRVQDLTTKGDISEIEIWSIIHDSAFDLDFDAVSWGTRPVRGELLGTLDLKSSLANATTEKFRCPSQDKFLVVEFRCVRVDCQVSFSQIKDVHPNMGNFDSRSDFEYRADWMLHNRIRVAQAGALIGQMFWVLVQVLRLNKYIIYVYIIES</sequence>
<feature type="transmembrane region" description="Helical" evidence="2">
    <location>
        <begin position="180"/>
        <end position="199"/>
    </location>
</feature>
<accession>A0A8H5LPL5</accession>
<feature type="region of interest" description="Disordered" evidence="1">
    <location>
        <begin position="55"/>
        <end position="75"/>
    </location>
</feature>
<evidence type="ECO:0000256" key="2">
    <source>
        <dbReference type="SAM" id="Phobius"/>
    </source>
</evidence>
<keyword evidence="2" id="KW-0472">Membrane</keyword>
<protein>
    <submittedName>
        <fullName evidence="3">Uncharacterized protein</fullName>
    </submittedName>
</protein>
<evidence type="ECO:0000256" key="1">
    <source>
        <dbReference type="SAM" id="MobiDB-lite"/>
    </source>
</evidence>
<reference evidence="3 4" key="1">
    <citation type="journal article" date="2020" name="ISME J.">
        <title>Uncovering the hidden diversity of litter-decomposition mechanisms in mushroom-forming fungi.</title>
        <authorList>
            <person name="Floudas D."/>
            <person name="Bentzer J."/>
            <person name="Ahren D."/>
            <person name="Johansson T."/>
            <person name="Persson P."/>
            <person name="Tunlid A."/>
        </authorList>
    </citation>
    <scope>NUCLEOTIDE SEQUENCE [LARGE SCALE GENOMIC DNA]</scope>
    <source>
        <strain evidence="3 4">CBS 291.85</strain>
    </source>
</reference>
<name>A0A8H5LPL5_9AGAR</name>
<dbReference type="Proteomes" id="UP000559256">
    <property type="component" value="Unassembled WGS sequence"/>
</dbReference>
<dbReference type="AlphaFoldDB" id="A0A8H5LPL5"/>
<comment type="caution">
    <text evidence="3">The sequence shown here is derived from an EMBL/GenBank/DDBJ whole genome shotgun (WGS) entry which is preliminary data.</text>
</comment>